<sequence>MRTGVVLAAVLCAACAGPAPADGAGGPRVAVTSAPVTLGDVTSRVSLPGVLGFDGDRSVVSGLPPGVVTAAPRPGAVLRRGARLFAVAGVRATLLYGTVPAYRRFAPGMGDGRDVEQLERNLSALGMDPGRVMTVDRHFSTATAAAVRRWQAARGLSAARRTGTLDLGEVVFLPGPARVARVVAAPGTLAGPGARMLTATSTTRVVRVALPTDRRHQVRAGDRVEVLPPGATRPVRGRVRAVGEVAAAAGQEGGTATVPVTITLIRPGAAFTGLDLAPVQVGIVGERRRGVLTVPVTALLARPGGGYQLAVLDGAARRLLPVEPGLYDEDAGTVEVTGGGLREGARVEVPLS</sequence>
<comment type="caution">
    <text evidence="3">The sequence shown here is derived from an EMBL/GenBank/DDBJ whole genome shotgun (WGS) entry which is preliminary data.</text>
</comment>
<dbReference type="RefSeq" id="WP_380760007.1">
    <property type="nucleotide sequence ID" value="NZ_JBHSRF010000066.1"/>
</dbReference>
<gene>
    <name evidence="3" type="ORF">ACFP1K_31100</name>
</gene>
<feature type="signal peptide" evidence="1">
    <location>
        <begin position="1"/>
        <end position="21"/>
    </location>
</feature>
<feature type="chain" id="PRO_5047107804" evidence="1">
    <location>
        <begin position="22"/>
        <end position="352"/>
    </location>
</feature>
<protein>
    <submittedName>
        <fullName evidence="3">Peptidoglycan-binding protein</fullName>
    </submittedName>
</protein>
<dbReference type="EMBL" id="JBHSRF010000066">
    <property type="protein sequence ID" value="MFC6085649.1"/>
    <property type="molecule type" value="Genomic_DNA"/>
</dbReference>
<evidence type="ECO:0000259" key="2">
    <source>
        <dbReference type="Pfam" id="PF01471"/>
    </source>
</evidence>
<dbReference type="InterPro" id="IPR036366">
    <property type="entry name" value="PGBDSf"/>
</dbReference>
<keyword evidence="1" id="KW-0732">Signal</keyword>
<dbReference type="InterPro" id="IPR002477">
    <property type="entry name" value="Peptidoglycan-bd-like"/>
</dbReference>
<feature type="domain" description="Peptidoglycan binding-like" evidence="2">
    <location>
        <begin position="112"/>
        <end position="157"/>
    </location>
</feature>
<dbReference type="SUPFAM" id="SSF47090">
    <property type="entry name" value="PGBD-like"/>
    <property type="match status" value="1"/>
</dbReference>
<accession>A0ABW1NSF9</accession>
<dbReference type="InterPro" id="IPR036365">
    <property type="entry name" value="PGBD-like_sf"/>
</dbReference>
<reference evidence="4" key="1">
    <citation type="journal article" date="2019" name="Int. J. Syst. Evol. Microbiol.">
        <title>The Global Catalogue of Microorganisms (GCM) 10K type strain sequencing project: providing services to taxonomists for standard genome sequencing and annotation.</title>
        <authorList>
            <consortium name="The Broad Institute Genomics Platform"/>
            <consortium name="The Broad Institute Genome Sequencing Center for Infectious Disease"/>
            <person name="Wu L."/>
            <person name="Ma J."/>
        </authorList>
    </citation>
    <scope>NUCLEOTIDE SEQUENCE [LARGE SCALE GENOMIC DNA]</scope>
    <source>
        <strain evidence="4">JCM 30346</strain>
    </source>
</reference>
<keyword evidence="4" id="KW-1185">Reference proteome</keyword>
<dbReference type="Gene3D" id="2.40.420.20">
    <property type="match status" value="1"/>
</dbReference>
<proteinExistence type="predicted"/>
<name>A0ABW1NSF9_9ACTN</name>
<organism evidence="3 4">
    <name type="scientific">Sphaerisporangium aureirubrum</name>
    <dbReference type="NCBI Taxonomy" id="1544736"/>
    <lineage>
        <taxon>Bacteria</taxon>
        <taxon>Bacillati</taxon>
        <taxon>Actinomycetota</taxon>
        <taxon>Actinomycetes</taxon>
        <taxon>Streptosporangiales</taxon>
        <taxon>Streptosporangiaceae</taxon>
        <taxon>Sphaerisporangium</taxon>
    </lineage>
</organism>
<dbReference type="Pfam" id="PF01471">
    <property type="entry name" value="PG_binding_1"/>
    <property type="match status" value="1"/>
</dbReference>
<dbReference type="Gene3D" id="1.10.101.10">
    <property type="entry name" value="PGBD-like superfamily/PGBD"/>
    <property type="match status" value="1"/>
</dbReference>
<evidence type="ECO:0000313" key="3">
    <source>
        <dbReference type="EMBL" id="MFC6085649.1"/>
    </source>
</evidence>
<evidence type="ECO:0000313" key="4">
    <source>
        <dbReference type="Proteomes" id="UP001596137"/>
    </source>
</evidence>
<dbReference type="Proteomes" id="UP001596137">
    <property type="component" value="Unassembled WGS sequence"/>
</dbReference>
<evidence type="ECO:0000256" key="1">
    <source>
        <dbReference type="SAM" id="SignalP"/>
    </source>
</evidence>